<evidence type="ECO:0000256" key="1">
    <source>
        <dbReference type="ARBA" id="ARBA00022460"/>
    </source>
</evidence>
<name>A0AAD4JWX2_9MUSC</name>
<dbReference type="PRINTS" id="PR00947">
    <property type="entry name" value="CUTICLE"/>
</dbReference>
<evidence type="ECO:0000256" key="2">
    <source>
        <dbReference type="PROSITE-ProRule" id="PRU00497"/>
    </source>
</evidence>
<dbReference type="PROSITE" id="PS51155">
    <property type="entry name" value="CHIT_BIND_RR_2"/>
    <property type="match status" value="1"/>
</dbReference>
<keyword evidence="1 2" id="KW-0193">Cuticle</keyword>
<protein>
    <recommendedName>
        <fullName evidence="6">Pupal cuticle protein Edg-78E</fullName>
    </recommendedName>
</protein>
<dbReference type="PROSITE" id="PS00233">
    <property type="entry name" value="CHIT_BIND_RR_1"/>
    <property type="match status" value="1"/>
</dbReference>
<keyword evidence="3" id="KW-0732">Signal</keyword>
<sequence length="111" mass="11835">TLCLFAAVLVCAKSTLATDEILRNSVDISPDGSYSYTFETSNGIQAEESGNAQGANGQYSFTSPEGEIIKLTYIADENGFQPQGDSIPVAPPIPEAIQRSLQWNAAHPQAE</sequence>
<evidence type="ECO:0008006" key="6">
    <source>
        <dbReference type="Google" id="ProtNLM"/>
    </source>
</evidence>
<feature type="non-terminal residue" evidence="4">
    <location>
        <position position="1"/>
    </location>
</feature>
<dbReference type="InterPro" id="IPR000618">
    <property type="entry name" value="Insect_cuticle"/>
</dbReference>
<dbReference type="Pfam" id="PF00379">
    <property type="entry name" value="Chitin_bind_4"/>
    <property type="match status" value="1"/>
</dbReference>
<dbReference type="EMBL" id="JAJJHW010002774">
    <property type="protein sequence ID" value="KAH8366196.1"/>
    <property type="molecule type" value="Genomic_DNA"/>
</dbReference>
<dbReference type="AlphaFoldDB" id="A0AAD4JWX2"/>
<gene>
    <name evidence="4" type="ORF">KR093_010129</name>
</gene>
<comment type="caution">
    <text evidence="4">The sequence shown here is derived from an EMBL/GenBank/DDBJ whole genome shotgun (WGS) entry which is preliminary data.</text>
</comment>
<dbReference type="PANTHER" id="PTHR10380">
    <property type="entry name" value="CUTICLE PROTEIN"/>
    <property type="match status" value="1"/>
</dbReference>
<reference evidence="4" key="1">
    <citation type="journal article" date="2021" name="Mol. Ecol. Resour.">
        <title>Phylogenomic analyses of the genus Drosophila reveals genomic signals of climate adaptation.</title>
        <authorList>
            <person name="Li F."/>
            <person name="Rane R.V."/>
            <person name="Luria V."/>
            <person name="Xiong Z."/>
            <person name="Chen J."/>
            <person name="Li Z."/>
            <person name="Catullo R.A."/>
            <person name="Griffin P.C."/>
            <person name="Schiffer M."/>
            <person name="Pearce S."/>
            <person name="Lee S.F."/>
            <person name="McElroy K."/>
            <person name="Stocker A."/>
            <person name="Shirriffs J."/>
            <person name="Cockerell F."/>
            <person name="Coppin C."/>
            <person name="Sgro C.M."/>
            <person name="Karger A."/>
            <person name="Cain J.W."/>
            <person name="Weber J.A."/>
            <person name="Santpere G."/>
            <person name="Kirschner M.W."/>
            <person name="Hoffmann A.A."/>
            <person name="Oakeshott J.G."/>
            <person name="Zhang G."/>
        </authorList>
    </citation>
    <scope>NUCLEOTIDE SEQUENCE</scope>
    <source>
        <strain evidence="4">BGI-SZ-2011g</strain>
    </source>
</reference>
<organism evidence="4 5">
    <name type="scientific">Drosophila rubida</name>
    <dbReference type="NCBI Taxonomy" id="30044"/>
    <lineage>
        <taxon>Eukaryota</taxon>
        <taxon>Metazoa</taxon>
        <taxon>Ecdysozoa</taxon>
        <taxon>Arthropoda</taxon>
        <taxon>Hexapoda</taxon>
        <taxon>Insecta</taxon>
        <taxon>Pterygota</taxon>
        <taxon>Neoptera</taxon>
        <taxon>Endopterygota</taxon>
        <taxon>Diptera</taxon>
        <taxon>Brachycera</taxon>
        <taxon>Muscomorpha</taxon>
        <taxon>Ephydroidea</taxon>
        <taxon>Drosophilidae</taxon>
        <taxon>Drosophila</taxon>
    </lineage>
</organism>
<keyword evidence="5" id="KW-1185">Reference proteome</keyword>
<dbReference type="GO" id="GO:0008010">
    <property type="term" value="F:structural constituent of chitin-based larval cuticle"/>
    <property type="evidence" value="ECO:0007669"/>
    <property type="project" value="TreeGrafter"/>
</dbReference>
<accession>A0AAD4JWX2</accession>
<evidence type="ECO:0000313" key="5">
    <source>
        <dbReference type="Proteomes" id="UP001200034"/>
    </source>
</evidence>
<feature type="chain" id="PRO_5042046950" description="Pupal cuticle protein Edg-78E" evidence="3">
    <location>
        <begin position="18"/>
        <end position="111"/>
    </location>
</feature>
<dbReference type="GO" id="GO:0062129">
    <property type="term" value="C:chitin-based extracellular matrix"/>
    <property type="evidence" value="ECO:0007669"/>
    <property type="project" value="TreeGrafter"/>
</dbReference>
<evidence type="ECO:0000313" key="4">
    <source>
        <dbReference type="EMBL" id="KAH8366196.1"/>
    </source>
</evidence>
<dbReference type="Proteomes" id="UP001200034">
    <property type="component" value="Unassembled WGS sequence"/>
</dbReference>
<dbReference type="InterPro" id="IPR031311">
    <property type="entry name" value="CHIT_BIND_RR_consensus"/>
</dbReference>
<evidence type="ECO:0000256" key="3">
    <source>
        <dbReference type="SAM" id="SignalP"/>
    </source>
</evidence>
<feature type="signal peptide" evidence="3">
    <location>
        <begin position="1"/>
        <end position="17"/>
    </location>
</feature>
<proteinExistence type="predicted"/>
<dbReference type="InterPro" id="IPR050468">
    <property type="entry name" value="Cuticle_Struct_Prot"/>
</dbReference>
<dbReference type="PANTHER" id="PTHR10380:SF173">
    <property type="entry name" value="CUTICULAR PROTEIN 47EF, ISOFORM C-RELATED"/>
    <property type="match status" value="1"/>
</dbReference>